<dbReference type="AlphaFoldDB" id="A0A6C0BMP0"/>
<reference evidence="1" key="1">
    <citation type="journal article" date="2020" name="Nature">
        <title>Giant virus diversity and host interactions through global metagenomics.</title>
        <authorList>
            <person name="Schulz F."/>
            <person name="Roux S."/>
            <person name="Paez-Espino D."/>
            <person name="Jungbluth S."/>
            <person name="Walsh D.A."/>
            <person name="Denef V.J."/>
            <person name="McMahon K.D."/>
            <person name="Konstantinidis K.T."/>
            <person name="Eloe-Fadrosh E.A."/>
            <person name="Kyrpides N.C."/>
            <person name="Woyke T."/>
        </authorList>
    </citation>
    <scope>NUCLEOTIDE SEQUENCE</scope>
    <source>
        <strain evidence="1">GVMAG-M-3300017651-5</strain>
    </source>
</reference>
<proteinExistence type="predicted"/>
<organism evidence="1">
    <name type="scientific">viral metagenome</name>
    <dbReference type="NCBI Taxonomy" id="1070528"/>
    <lineage>
        <taxon>unclassified sequences</taxon>
        <taxon>metagenomes</taxon>
        <taxon>organismal metagenomes</taxon>
    </lineage>
</organism>
<accession>A0A6C0BMP0</accession>
<sequence>MSSKNTQCSISGSRIFMYGEYPDTRIVRKRLFSDIIGRLYRIEGGILVDYGYYDYLRTGGGSDVAKYLWYRHVTSNE</sequence>
<protein>
    <submittedName>
        <fullName evidence="1">Uncharacterized protein</fullName>
    </submittedName>
</protein>
<name>A0A6C0BMP0_9ZZZZ</name>
<evidence type="ECO:0000313" key="1">
    <source>
        <dbReference type="EMBL" id="QHS92934.1"/>
    </source>
</evidence>
<dbReference type="EMBL" id="MN739193">
    <property type="protein sequence ID" value="QHS92934.1"/>
    <property type="molecule type" value="Genomic_DNA"/>
</dbReference>